<dbReference type="Proteomes" id="UP000271162">
    <property type="component" value="Unassembled WGS sequence"/>
</dbReference>
<reference evidence="7" key="1">
    <citation type="submission" date="2016-04" db="UniProtKB">
        <authorList>
            <consortium name="WormBaseParasite"/>
        </authorList>
    </citation>
    <scope>IDENTIFICATION</scope>
</reference>
<dbReference type="CDD" id="cd04733">
    <property type="entry name" value="OYE_like_2_FMN"/>
    <property type="match status" value="1"/>
</dbReference>
<organism evidence="7">
    <name type="scientific">Nippostrongylus brasiliensis</name>
    <name type="common">Rat hookworm</name>
    <dbReference type="NCBI Taxonomy" id="27835"/>
    <lineage>
        <taxon>Eukaryota</taxon>
        <taxon>Metazoa</taxon>
        <taxon>Ecdysozoa</taxon>
        <taxon>Nematoda</taxon>
        <taxon>Chromadorea</taxon>
        <taxon>Rhabditida</taxon>
        <taxon>Rhabditina</taxon>
        <taxon>Rhabditomorpha</taxon>
        <taxon>Strongyloidea</taxon>
        <taxon>Heligmosomidae</taxon>
        <taxon>Nippostrongylus</taxon>
    </lineage>
</organism>
<evidence type="ECO:0000259" key="4">
    <source>
        <dbReference type="Pfam" id="PF00724"/>
    </source>
</evidence>
<sequence length="444" mass="48535">MALRREGEEAGRPGEFPGGDSGALTATPLALWTPTMSPAISVHARLPAKDVDVSVLGQKLTFRNGRVAKNRFLKAALTEKISTWDATDFTKRGIPSEELINLYDRWGHGGFGMILTGNIIVDPTNLESAGNVILSKENDTPRLREMTSKLAAVMKQDGALAIAQLSHAGRQTPESVNPHPFSASDVQLTAKRRFMGFGKPVPLTEEQVKTEVVDRFVYAAKLAFEQGFDGVELHAAHGYLLSQFLSPTTNKRTDKYGGSVEKRMQIVREIYDNIRKEIAPSTGFLVGIKTNSVEFQDGGLNLDDAKVMCEMMEEMGFDFVELSGGTIERLAFQHMRDSTRNREAFFLEFAEKIRSSFEKTKVYVTGGFRTAPAMVGAVSAGTTDGIGLGRPITSEPDLPQKILNGQCYSAADVKLDQDDFGITSVASNTQMGQMGQKSHADVQK</sequence>
<evidence type="ECO:0000313" key="5">
    <source>
        <dbReference type="EMBL" id="VDL69864.1"/>
    </source>
</evidence>
<dbReference type="GO" id="GO:0016491">
    <property type="term" value="F:oxidoreductase activity"/>
    <property type="evidence" value="ECO:0007669"/>
    <property type="project" value="UniProtKB-KW"/>
</dbReference>
<gene>
    <name evidence="5" type="ORF">NBR_LOCUS6275</name>
</gene>
<proteinExistence type="predicted"/>
<evidence type="ECO:0000256" key="2">
    <source>
        <dbReference type="ARBA" id="ARBA00023002"/>
    </source>
</evidence>
<dbReference type="AlphaFoldDB" id="A0A158QX60"/>
<dbReference type="PANTHER" id="PTHR43656:SF5">
    <property type="entry name" value="NADH:FLAVIN OXIDOREDUCTASE_NADH OXIDASE N-TERMINAL DOMAIN-CONTAINING PROTEIN"/>
    <property type="match status" value="1"/>
</dbReference>
<dbReference type="OMA" id="RMPLMVT"/>
<dbReference type="SUPFAM" id="SSF51395">
    <property type="entry name" value="FMN-linked oxidoreductases"/>
    <property type="match status" value="1"/>
</dbReference>
<dbReference type="InterPro" id="IPR051799">
    <property type="entry name" value="NADH_flavin_oxidoreductase"/>
</dbReference>
<dbReference type="STRING" id="27835.A0A158QX60"/>
<accession>A0A158QX60</accession>
<feature type="compositionally biased region" description="Basic and acidic residues" evidence="3">
    <location>
        <begin position="1"/>
        <end position="12"/>
    </location>
</feature>
<feature type="region of interest" description="Disordered" evidence="3">
    <location>
        <begin position="1"/>
        <end position="22"/>
    </location>
</feature>
<feature type="domain" description="NADH:flavin oxidoreductase/NADH oxidase N-terminal" evidence="4">
    <location>
        <begin position="69"/>
        <end position="405"/>
    </location>
</feature>
<dbReference type="InterPro" id="IPR001155">
    <property type="entry name" value="OxRdtase_FMN_N"/>
</dbReference>
<keyword evidence="6" id="KW-1185">Reference proteome</keyword>
<evidence type="ECO:0000256" key="3">
    <source>
        <dbReference type="SAM" id="MobiDB-lite"/>
    </source>
</evidence>
<evidence type="ECO:0000313" key="7">
    <source>
        <dbReference type="WBParaSite" id="NBR_0000627401-mRNA-1"/>
    </source>
</evidence>
<dbReference type="PANTHER" id="PTHR43656">
    <property type="entry name" value="BINDING OXIDOREDUCTASE, PUTATIVE (AFU_ORTHOLOGUE AFUA_2G08260)-RELATED"/>
    <property type="match status" value="1"/>
</dbReference>
<name>A0A158QX60_NIPBR</name>
<dbReference type="EMBL" id="UYSL01019789">
    <property type="protein sequence ID" value="VDL69864.1"/>
    <property type="molecule type" value="Genomic_DNA"/>
</dbReference>
<dbReference type="GO" id="GO:0010181">
    <property type="term" value="F:FMN binding"/>
    <property type="evidence" value="ECO:0007669"/>
    <property type="project" value="InterPro"/>
</dbReference>
<evidence type="ECO:0000256" key="1">
    <source>
        <dbReference type="ARBA" id="ARBA00022630"/>
    </source>
</evidence>
<evidence type="ECO:0000313" key="6">
    <source>
        <dbReference type="Proteomes" id="UP000271162"/>
    </source>
</evidence>
<dbReference type="Gene3D" id="3.20.20.70">
    <property type="entry name" value="Aldolase class I"/>
    <property type="match status" value="1"/>
</dbReference>
<reference evidence="5 6" key="2">
    <citation type="submission" date="2018-11" db="EMBL/GenBank/DDBJ databases">
        <authorList>
            <consortium name="Pathogen Informatics"/>
        </authorList>
    </citation>
    <scope>NUCLEOTIDE SEQUENCE [LARGE SCALE GENOMIC DNA]</scope>
</reference>
<keyword evidence="1" id="KW-0285">Flavoprotein</keyword>
<dbReference type="InterPro" id="IPR013785">
    <property type="entry name" value="Aldolase_TIM"/>
</dbReference>
<dbReference type="WBParaSite" id="NBR_0000627401-mRNA-1">
    <property type="protein sequence ID" value="NBR_0000627401-mRNA-1"/>
    <property type="gene ID" value="NBR_0000627401"/>
</dbReference>
<keyword evidence="2" id="KW-0560">Oxidoreductase</keyword>
<dbReference type="Pfam" id="PF00724">
    <property type="entry name" value="Oxidored_FMN"/>
    <property type="match status" value="1"/>
</dbReference>
<protein>
    <submittedName>
        <fullName evidence="7">Oxidored_FMN domain-containing protein</fullName>
    </submittedName>
</protein>